<comment type="caution">
    <text evidence="1">The sequence shown here is derived from an EMBL/GenBank/DDBJ whole genome shotgun (WGS) entry which is preliminary data.</text>
</comment>
<dbReference type="EMBL" id="NVCU01000012">
    <property type="protein sequence ID" value="PFU02652.1"/>
    <property type="molecule type" value="Genomic_DNA"/>
</dbReference>
<organism evidence="1 2">
    <name type="scientific">Bacillus thuringiensis</name>
    <dbReference type="NCBI Taxonomy" id="1428"/>
    <lineage>
        <taxon>Bacteria</taxon>
        <taxon>Bacillati</taxon>
        <taxon>Bacillota</taxon>
        <taxon>Bacilli</taxon>
        <taxon>Bacillales</taxon>
        <taxon>Bacillaceae</taxon>
        <taxon>Bacillus</taxon>
        <taxon>Bacillus cereus group</taxon>
    </lineage>
</organism>
<dbReference type="AlphaFoldDB" id="A0A9X7B4M5"/>
<dbReference type="Proteomes" id="UP000225910">
    <property type="component" value="Unassembled WGS sequence"/>
</dbReference>
<gene>
    <name evidence="1" type="ORF">COK81_00920</name>
</gene>
<evidence type="ECO:0000313" key="2">
    <source>
        <dbReference type="Proteomes" id="UP000225910"/>
    </source>
</evidence>
<evidence type="ECO:0008006" key="3">
    <source>
        <dbReference type="Google" id="ProtNLM"/>
    </source>
</evidence>
<reference evidence="1 2" key="1">
    <citation type="submission" date="2017-09" db="EMBL/GenBank/DDBJ databases">
        <title>Large-scale bioinformatics analysis of Bacillus genomes uncovers conserved roles of natural products in bacterial physiology.</title>
        <authorList>
            <consortium name="Agbiome Team Llc"/>
            <person name="Bleich R.M."/>
            <person name="Grubbs K.J."/>
            <person name="Santa Maria K.C."/>
            <person name="Allen S.E."/>
            <person name="Farag S."/>
            <person name="Shank E.A."/>
            <person name="Bowers A."/>
        </authorList>
    </citation>
    <scope>NUCLEOTIDE SEQUENCE [LARGE SCALE GENOMIC DNA]</scope>
    <source>
        <strain evidence="1 2">AFS064137</strain>
    </source>
</reference>
<proteinExistence type="predicted"/>
<sequence length="71" mass="8453">MATKSEIWGHMQIYSSSKRYVKKSLFDTYLFINWLLGKLAYRTVNPVAVYLDQFHIWVFLPIPSKRGNKKK</sequence>
<protein>
    <recommendedName>
        <fullName evidence="3">Transposase IS200-like domain-containing protein</fullName>
    </recommendedName>
</protein>
<name>A0A9X7B4M5_BACTU</name>
<accession>A0A9X7B4M5</accession>
<evidence type="ECO:0000313" key="1">
    <source>
        <dbReference type="EMBL" id="PFU02652.1"/>
    </source>
</evidence>